<dbReference type="KEGG" id="mpq:ABA45_07010"/>
<dbReference type="NCBIfam" id="TIGR00724">
    <property type="entry name" value="urea_amlyse_rel"/>
    <property type="match status" value="1"/>
</dbReference>
<dbReference type="InterPro" id="IPR029000">
    <property type="entry name" value="Cyclophilin-like_dom_sf"/>
</dbReference>
<dbReference type="STRING" id="330734.ABA45_07010"/>
<sequence length="316" mass="33945">MTHSKPGLLIEKPGFLSLIQDAGRRGVMHLGLATGGAMDRHAWAWANYLLGNCFGAAALEITFGQVEFVSQLNASIAITGAKVTVTVNGASQPLWATLSLKAGDRVTLGAPRAGLRSYLAVAGGFSVAAGLGNSCATLYREKTGGLHRDGQPLKAGDLLPCEPQSQNPPLQRQVPVDWIPDYREALILDVIIGAQIERFPSRSLECFFTQPYTLSPQSDRMGARLNGPALEVFGERLISEGISLGAVQVPANGLPIILLNDRQTIGGYPKLGAVTPRSLDALAQRQPGSQLQFRPVALYEAQRREKAFLNFFNKTL</sequence>
<dbReference type="InterPro" id="IPR052708">
    <property type="entry name" value="PxpC"/>
</dbReference>
<keyword evidence="2 5" id="KW-0378">Hydrolase</keyword>
<keyword evidence="1" id="KW-0547">Nucleotide-binding</keyword>
<reference evidence="5 6" key="1">
    <citation type="submission" date="2015-05" db="EMBL/GenBank/DDBJ databases">
        <title>Complete genome of Marinobacter psychrophilus strain 20041T isolated from sea-ice of the Canadian Basin.</title>
        <authorList>
            <person name="Song L."/>
            <person name="Ren L."/>
            <person name="Yu Y."/>
            <person name="Wang X."/>
        </authorList>
    </citation>
    <scope>NUCLEOTIDE SEQUENCE [LARGE SCALE GENOMIC DNA]</scope>
    <source>
        <strain evidence="5 6">20041</strain>
    </source>
</reference>
<evidence type="ECO:0000256" key="3">
    <source>
        <dbReference type="ARBA" id="ARBA00022840"/>
    </source>
</evidence>
<accession>A0A0H4HZT6</accession>
<dbReference type="RefSeq" id="WP_048384898.1">
    <property type="nucleotide sequence ID" value="NZ_CP011494.1"/>
</dbReference>
<evidence type="ECO:0000259" key="4">
    <source>
        <dbReference type="SMART" id="SM00797"/>
    </source>
</evidence>
<dbReference type="AlphaFoldDB" id="A0A0H4HZT6"/>
<dbReference type="PANTHER" id="PTHR43309:SF4">
    <property type="entry name" value="CARBOXYLTRANSFERASE DOMAIN-CONTAINING PROTEIN"/>
    <property type="match status" value="1"/>
</dbReference>
<dbReference type="GO" id="GO:0016787">
    <property type="term" value="F:hydrolase activity"/>
    <property type="evidence" value="ECO:0007669"/>
    <property type="project" value="UniProtKB-KW"/>
</dbReference>
<evidence type="ECO:0000256" key="2">
    <source>
        <dbReference type="ARBA" id="ARBA00022801"/>
    </source>
</evidence>
<dbReference type="Gene3D" id="2.40.100.10">
    <property type="entry name" value="Cyclophilin-like"/>
    <property type="match status" value="1"/>
</dbReference>
<name>A0A0H4HZT6_9GAMM</name>
<keyword evidence="3" id="KW-0067">ATP-binding</keyword>
<proteinExistence type="predicted"/>
<dbReference type="SUPFAM" id="SSF50891">
    <property type="entry name" value="Cyclophilin-like"/>
    <property type="match status" value="1"/>
</dbReference>
<evidence type="ECO:0000313" key="5">
    <source>
        <dbReference type="EMBL" id="AKO52206.1"/>
    </source>
</evidence>
<feature type="domain" description="Carboxyltransferase" evidence="4">
    <location>
        <begin position="29"/>
        <end position="312"/>
    </location>
</feature>
<protein>
    <submittedName>
        <fullName evidence="5">Allophanate hydrolase</fullName>
    </submittedName>
</protein>
<evidence type="ECO:0000256" key="1">
    <source>
        <dbReference type="ARBA" id="ARBA00022741"/>
    </source>
</evidence>
<gene>
    <name evidence="5" type="ORF">ABA45_07010</name>
</gene>
<dbReference type="Pfam" id="PF02626">
    <property type="entry name" value="CT_A_B"/>
    <property type="match status" value="1"/>
</dbReference>
<dbReference type="SMART" id="SM00797">
    <property type="entry name" value="AHS2"/>
    <property type="match status" value="1"/>
</dbReference>
<dbReference type="Proteomes" id="UP000036406">
    <property type="component" value="Chromosome"/>
</dbReference>
<dbReference type="GO" id="GO:0005524">
    <property type="term" value="F:ATP binding"/>
    <property type="evidence" value="ECO:0007669"/>
    <property type="project" value="UniProtKB-KW"/>
</dbReference>
<dbReference type="InterPro" id="IPR003778">
    <property type="entry name" value="CT_A_B"/>
</dbReference>
<evidence type="ECO:0000313" key="6">
    <source>
        <dbReference type="Proteomes" id="UP000036406"/>
    </source>
</evidence>
<organism evidence="5 6">
    <name type="scientific">Marinobacter psychrophilus</name>
    <dbReference type="NCBI Taxonomy" id="330734"/>
    <lineage>
        <taxon>Bacteria</taxon>
        <taxon>Pseudomonadati</taxon>
        <taxon>Pseudomonadota</taxon>
        <taxon>Gammaproteobacteria</taxon>
        <taxon>Pseudomonadales</taxon>
        <taxon>Marinobacteraceae</taxon>
        <taxon>Marinobacter</taxon>
    </lineage>
</organism>
<dbReference type="EMBL" id="CP011494">
    <property type="protein sequence ID" value="AKO52206.1"/>
    <property type="molecule type" value="Genomic_DNA"/>
</dbReference>
<keyword evidence="6" id="KW-1185">Reference proteome</keyword>
<dbReference type="PATRIC" id="fig|330734.3.peg.1472"/>
<dbReference type="PANTHER" id="PTHR43309">
    <property type="entry name" value="5-OXOPROLINASE SUBUNIT C"/>
    <property type="match status" value="1"/>
</dbReference>